<sequence length="149" mass="15677">MVSILLVHHSPSQATAEIAEAALSGLRMPELGTIDVTVRPALEATTADVLAADGFVLGTTANFGYISGALKHFFDTTYDEVREPTAGRPFSYWIHGGYDTTGAETAMKQITTGLGWKLAFDPLIVTGEVTDDHFASATELAATVAAAAM</sequence>
<dbReference type="Gene3D" id="3.40.50.360">
    <property type="match status" value="1"/>
</dbReference>
<dbReference type="InterPro" id="IPR029039">
    <property type="entry name" value="Flavoprotein-like_sf"/>
</dbReference>
<dbReference type="GO" id="GO:0016491">
    <property type="term" value="F:oxidoreductase activity"/>
    <property type="evidence" value="ECO:0007669"/>
    <property type="project" value="InterPro"/>
</dbReference>
<accession>A0A2H1ILF5</accession>
<evidence type="ECO:0000259" key="1">
    <source>
        <dbReference type="Pfam" id="PF03358"/>
    </source>
</evidence>
<reference evidence="3" key="1">
    <citation type="submission" date="2017-03" db="EMBL/GenBank/DDBJ databases">
        <authorList>
            <person name="Monnet C."/>
        </authorList>
    </citation>
    <scope>NUCLEOTIDE SEQUENCE [LARGE SCALE GENOMIC DNA]</scope>
    <source>
        <strain evidence="3">P10</strain>
    </source>
</reference>
<evidence type="ECO:0000313" key="2">
    <source>
        <dbReference type="EMBL" id="SMX75981.1"/>
    </source>
</evidence>
<dbReference type="RefSeq" id="WP_101619379.1">
    <property type="nucleotide sequence ID" value="NZ_FXZE01000003.1"/>
</dbReference>
<dbReference type="InterPro" id="IPR005025">
    <property type="entry name" value="FMN_Rdtase-like_dom"/>
</dbReference>
<name>A0A2H1ILF5_9MICO</name>
<feature type="domain" description="NADPH-dependent FMN reductase-like" evidence="1">
    <location>
        <begin position="36"/>
        <end position="115"/>
    </location>
</feature>
<organism evidence="2 3">
    <name type="scientific">Brevibacterium antiquum</name>
    <dbReference type="NCBI Taxonomy" id="234835"/>
    <lineage>
        <taxon>Bacteria</taxon>
        <taxon>Bacillati</taxon>
        <taxon>Actinomycetota</taxon>
        <taxon>Actinomycetes</taxon>
        <taxon>Micrococcales</taxon>
        <taxon>Brevibacteriaceae</taxon>
        <taxon>Brevibacterium</taxon>
    </lineage>
</organism>
<proteinExistence type="predicted"/>
<dbReference type="EMBL" id="FXZE01000003">
    <property type="protein sequence ID" value="SMX75981.1"/>
    <property type="molecule type" value="Genomic_DNA"/>
</dbReference>
<dbReference type="Proteomes" id="UP000234342">
    <property type="component" value="Unassembled WGS sequence"/>
</dbReference>
<dbReference type="AlphaFoldDB" id="A0A2H1ILF5"/>
<protein>
    <submittedName>
        <fullName evidence="2">Multimeric flavodoxin WrbA</fullName>
    </submittedName>
</protein>
<gene>
    <name evidence="2" type="ORF">BANT10_01036</name>
</gene>
<dbReference type="SUPFAM" id="SSF52218">
    <property type="entry name" value="Flavoproteins"/>
    <property type="match status" value="1"/>
</dbReference>
<keyword evidence="3" id="KW-1185">Reference proteome</keyword>
<dbReference type="Pfam" id="PF03358">
    <property type="entry name" value="FMN_red"/>
    <property type="match status" value="1"/>
</dbReference>
<evidence type="ECO:0000313" key="3">
    <source>
        <dbReference type="Proteomes" id="UP000234342"/>
    </source>
</evidence>